<dbReference type="Proteomes" id="UP001062846">
    <property type="component" value="Chromosome 10"/>
</dbReference>
<evidence type="ECO:0000313" key="2">
    <source>
        <dbReference type="Proteomes" id="UP001062846"/>
    </source>
</evidence>
<proteinExistence type="predicted"/>
<accession>A0ACC0M453</accession>
<protein>
    <submittedName>
        <fullName evidence="1">Uncharacterized protein</fullName>
    </submittedName>
</protein>
<name>A0ACC0M453_RHOML</name>
<evidence type="ECO:0000313" key="1">
    <source>
        <dbReference type="EMBL" id="KAI8535123.1"/>
    </source>
</evidence>
<gene>
    <name evidence="1" type="ORF">RHMOL_Rhmol10G0150800</name>
</gene>
<organism evidence="1 2">
    <name type="scientific">Rhododendron molle</name>
    <name type="common">Chinese azalea</name>
    <name type="synonym">Azalea mollis</name>
    <dbReference type="NCBI Taxonomy" id="49168"/>
    <lineage>
        <taxon>Eukaryota</taxon>
        <taxon>Viridiplantae</taxon>
        <taxon>Streptophyta</taxon>
        <taxon>Embryophyta</taxon>
        <taxon>Tracheophyta</taxon>
        <taxon>Spermatophyta</taxon>
        <taxon>Magnoliopsida</taxon>
        <taxon>eudicotyledons</taxon>
        <taxon>Gunneridae</taxon>
        <taxon>Pentapetalae</taxon>
        <taxon>asterids</taxon>
        <taxon>Ericales</taxon>
        <taxon>Ericaceae</taxon>
        <taxon>Ericoideae</taxon>
        <taxon>Rhodoreae</taxon>
        <taxon>Rhododendron</taxon>
    </lineage>
</organism>
<comment type="caution">
    <text evidence="1">The sequence shown here is derived from an EMBL/GenBank/DDBJ whole genome shotgun (WGS) entry which is preliminary data.</text>
</comment>
<reference evidence="1" key="1">
    <citation type="submission" date="2022-02" db="EMBL/GenBank/DDBJ databases">
        <title>Plant Genome Project.</title>
        <authorList>
            <person name="Zhang R.-G."/>
        </authorList>
    </citation>
    <scope>NUCLEOTIDE SEQUENCE</scope>
    <source>
        <strain evidence="1">AT1</strain>
    </source>
</reference>
<keyword evidence="2" id="KW-1185">Reference proteome</keyword>
<sequence>MHVVRWDEITRKKSNGGLGVKKLAQQNLALLAKWWWRFGKDKEALWVKVIKGKYGLDANCWLPYIRVSGSSSRIWRDICSLDSPSSRLVYSIRDSFRAQVNSGDATMFWEHVWLGESALKEDYPRLFSLSTQKEVLISTLRTAGSWDLLFRRDMFGREKQEMENLKARLQLVVLNPLKPDSLQWRWTGDGIFPVKSAYAQWELQNHSSCTLLGSLWKNLAPPKVEIFAWMAVKERAVTRSVLLSRNLINDIHLALCPLCSLHLETHQHLFLHCHFSWNVWSIILDWWNIKWVCPISVPDLAQWWFTNGFFNLEKYVWEICFYATLWSLWLVRNDTIFNNSSKQAWEVGDLVITRVAMWIKAKFDIKVYSIEEFKIFLDGVRKLRV</sequence>
<dbReference type="EMBL" id="CM046397">
    <property type="protein sequence ID" value="KAI8535123.1"/>
    <property type="molecule type" value="Genomic_DNA"/>
</dbReference>